<reference evidence="1 2" key="1">
    <citation type="submission" date="2024-11" db="EMBL/GenBank/DDBJ databases">
        <title>Chromosome-level genome assembly of the freshwater bivalve Anodonta woodiana.</title>
        <authorList>
            <person name="Chen X."/>
        </authorList>
    </citation>
    <scope>NUCLEOTIDE SEQUENCE [LARGE SCALE GENOMIC DNA]</scope>
    <source>
        <strain evidence="1">MN2024</strain>
        <tissue evidence="1">Gills</tissue>
    </source>
</reference>
<proteinExistence type="predicted"/>
<sequence>MKLTALLTDKSKAASFISAVIYIGFRTLHTSSPRIQQWHFALKILTRYYHEAFEDRPLHHLQDASAYIVSRHGIYFPQRSWTEEKPAAFIAKMEDRRGTFHPVEY</sequence>
<dbReference type="EMBL" id="JBJQND010000009">
    <property type="protein sequence ID" value="KAL3866004.1"/>
    <property type="molecule type" value="Genomic_DNA"/>
</dbReference>
<evidence type="ECO:0000313" key="2">
    <source>
        <dbReference type="Proteomes" id="UP001634394"/>
    </source>
</evidence>
<organism evidence="1 2">
    <name type="scientific">Sinanodonta woodiana</name>
    <name type="common">Chinese pond mussel</name>
    <name type="synonym">Anodonta woodiana</name>
    <dbReference type="NCBI Taxonomy" id="1069815"/>
    <lineage>
        <taxon>Eukaryota</taxon>
        <taxon>Metazoa</taxon>
        <taxon>Spiralia</taxon>
        <taxon>Lophotrochozoa</taxon>
        <taxon>Mollusca</taxon>
        <taxon>Bivalvia</taxon>
        <taxon>Autobranchia</taxon>
        <taxon>Heteroconchia</taxon>
        <taxon>Palaeoheterodonta</taxon>
        <taxon>Unionida</taxon>
        <taxon>Unionoidea</taxon>
        <taxon>Unionidae</taxon>
        <taxon>Unioninae</taxon>
        <taxon>Sinanodonta</taxon>
    </lineage>
</organism>
<keyword evidence="2" id="KW-1185">Reference proteome</keyword>
<gene>
    <name evidence="1" type="ORF">ACJMK2_043345</name>
</gene>
<protein>
    <submittedName>
        <fullName evidence="1">Uncharacterized protein</fullName>
    </submittedName>
</protein>
<name>A0ABD3VWM6_SINWO</name>
<dbReference type="AlphaFoldDB" id="A0ABD3VWM6"/>
<evidence type="ECO:0000313" key="1">
    <source>
        <dbReference type="EMBL" id="KAL3866004.1"/>
    </source>
</evidence>
<dbReference type="Proteomes" id="UP001634394">
    <property type="component" value="Unassembled WGS sequence"/>
</dbReference>
<comment type="caution">
    <text evidence="1">The sequence shown here is derived from an EMBL/GenBank/DDBJ whole genome shotgun (WGS) entry which is preliminary data.</text>
</comment>
<accession>A0ABD3VWM6</accession>